<dbReference type="VEuPathDB" id="FungiDB:PYU1_G005612"/>
<reference evidence="2" key="1">
    <citation type="journal article" date="2010" name="Genome Biol.">
        <title>Genome sequence of the necrotrophic plant pathogen Pythium ultimum reveals original pathogenicity mechanisms and effector repertoire.</title>
        <authorList>
            <person name="Levesque C.A."/>
            <person name="Brouwer H."/>
            <person name="Cano L."/>
            <person name="Hamilton J.P."/>
            <person name="Holt C."/>
            <person name="Huitema E."/>
            <person name="Raffaele S."/>
            <person name="Robideau G.P."/>
            <person name="Thines M."/>
            <person name="Win J."/>
            <person name="Zerillo M.M."/>
            <person name="Beakes G.W."/>
            <person name="Boore J.L."/>
            <person name="Busam D."/>
            <person name="Dumas B."/>
            <person name="Ferriera S."/>
            <person name="Fuerstenberg S.I."/>
            <person name="Gachon C.M."/>
            <person name="Gaulin E."/>
            <person name="Govers F."/>
            <person name="Grenville-Briggs L."/>
            <person name="Horner N."/>
            <person name="Hostetler J."/>
            <person name="Jiang R.H."/>
            <person name="Johnson J."/>
            <person name="Krajaejun T."/>
            <person name="Lin H."/>
            <person name="Meijer H.J."/>
            <person name="Moore B."/>
            <person name="Morris P."/>
            <person name="Phuntmart V."/>
            <person name="Puiu D."/>
            <person name="Shetty J."/>
            <person name="Stajich J.E."/>
            <person name="Tripathy S."/>
            <person name="Wawra S."/>
            <person name="van West P."/>
            <person name="Whitty B.R."/>
            <person name="Coutinho P.M."/>
            <person name="Henrissat B."/>
            <person name="Martin F."/>
            <person name="Thomas P.D."/>
            <person name="Tyler B.M."/>
            <person name="De Vries R.P."/>
            <person name="Kamoun S."/>
            <person name="Yandell M."/>
            <person name="Tisserat N."/>
            <person name="Buell C.R."/>
        </authorList>
    </citation>
    <scope>NUCLEOTIDE SEQUENCE</scope>
    <source>
        <strain evidence="2">DAOM:BR144</strain>
    </source>
</reference>
<organism evidence="1 2">
    <name type="scientific">Globisporangium ultimum (strain ATCC 200006 / CBS 805.95 / DAOM BR144)</name>
    <name type="common">Pythium ultimum</name>
    <dbReference type="NCBI Taxonomy" id="431595"/>
    <lineage>
        <taxon>Eukaryota</taxon>
        <taxon>Sar</taxon>
        <taxon>Stramenopiles</taxon>
        <taxon>Oomycota</taxon>
        <taxon>Peronosporomycetes</taxon>
        <taxon>Pythiales</taxon>
        <taxon>Pythiaceae</taxon>
        <taxon>Globisporangium</taxon>
    </lineage>
</organism>
<sequence>MCIQHRQGKELVGIIEEKFNAFAEGVNRLHGKRNILSLRDEIEQELEDFERLLALRCLNIGQDHIVTIPPSEILYIILKGNMDDEYVRHALPTVLPIASITEKHELARKMVLAYANAPYGDAFNLICWSCLDVSENVTVEAAQLLDRITRKDDEMGSPQSEIDNEKDTKRVKAASSVASRALYLFTGLQAIQFLQFVAKVAHFNKAIQHRVQAQLKPYAASFEMFRLASAVSGLDNLEITARLFDDYFTSTSIYPCTRFWVQYEELFGLDLAEKAQSCNPRIEAADNSEGKAGELASIL</sequence>
<dbReference type="AlphaFoldDB" id="K3WKY1"/>
<evidence type="ECO:0000313" key="1">
    <source>
        <dbReference type="EnsemblProtists" id="PYU1_T005623"/>
    </source>
</evidence>
<reference evidence="2" key="2">
    <citation type="submission" date="2010-04" db="EMBL/GenBank/DDBJ databases">
        <authorList>
            <person name="Buell R."/>
            <person name="Hamilton J."/>
            <person name="Hostetler J."/>
        </authorList>
    </citation>
    <scope>NUCLEOTIDE SEQUENCE [LARGE SCALE GENOMIC DNA]</scope>
    <source>
        <strain evidence="2">DAOM:BR144</strain>
    </source>
</reference>
<proteinExistence type="predicted"/>
<reference evidence="1" key="3">
    <citation type="submission" date="2015-02" db="UniProtKB">
        <authorList>
            <consortium name="EnsemblProtists"/>
        </authorList>
    </citation>
    <scope>IDENTIFICATION</scope>
    <source>
        <strain evidence="1">DAOM BR144</strain>
    </source>
</reference>
<accession>K3WKY1</accession>
<dbReference type="EnsemblProtists" id="PYU1_T005623">
    <property type="protein sequence ID" value="PYU1_T005623"/>
    <property type="gene ID" value="PYU1_G005612"/>
</dbReference>
<protein>
    <submittedName>
        <fullName evidence="1">Uncharacterized protein</fullName>
    </submittedName>
</protein>
<evidence type="ECO:0000313" key="2">
    <source>
        <dbReference type="Proteomes" id="UP000019132"/>
    </source>
</evidence>
<dbReference type="EMBL" id="GL376573">
    <property type="status" value="NOT_ANNOTATED_CDS"/>
    <property type="molecule type" value="Genomic_DNA"/>
</dbReference>
<keyword evidence="2" id="KW-1185">Reference proteome</keyword>
<dbReference type="HOGENOM" id="CLU_932159_0_0_1"/>
<dbReference type="Proteomes" id="UP000019132">
    <property type="component" value="Unassembled WGS sequence"/>
</dbReference>
<dbReference type="InParanoid" id="K3WKY1"/>
<dbReference type="eggNOG" id="ENOG502RPPK">
    <property type="taxonomic scope" value="Eukaryota"/>
</dbReference>
<name>K3WKY1_GLOUD</name>
<dbReference type="STRING" id="431595.K3WKY1"/>